<dbReference type="EC" id="3.4.19.12" evidence="7"/>
<dbReference type="InterPro" id="IPR038765">
    <property type="entry name" value="Papain-like_cys_pep_sf"/>
</dbReference>
<dbReference type="HOGENOM" id="CLU_014832_3_0_1"/>
<feature type="site" description="Interacts with free ubiquitin" evidence="9">
    <location>
        <position position="262"/>
    </location>
</feature>
<dbReference type="GO" id="GO:0004843">
    <property type="term" value="F:cysteine-type deubiquitinase activity"/>
    <property type="evidence" value="ECO:0007669"/>
    <property type="project" value="UniProtKB-UniRule"/>
</dbReference>
<accession>B4HWK2</accession>
<keyword evidence="4 7" id="KW-0833">Ubl conjugation pathway</keyword>
<dbReference type="InterPro" id="IPR019400">
    <property type="entry name" value="Peptidase_C65_otubain"/>
</dbReference>
<evidence type="ECO:0000256" key="4">
    <source>
        <dbReference type="ARBA" id="ARBA00022786"/>
    </source>
</evidence>
<dbReference type="STRING" id="7238.B4HWK2"/>
<feature type="active site" evidence="8">
    <location>
        <position position="78"/>
    </location>
</feature>
<feature type="site" description="Interacts with free ubiquitin" evidence="9">
    <location>
        <position position="217"/>
    </location>
</feature>
<sequence length="268" mass="31155">MKTRETWSRLLHNDGNRDELIIQQKRDIEKEISDTTPLISEQLPLTCLYAEYSGDEIFTAKIQDLSKKYKFIRRTRPDGNCFFRAFAYSYLEYLISNSSAYQEFKKLAEESKEKLVQLGFPSFTLEDFHETFMEVIQRVSPDNAGGHSTVQDELHKIFNEQGYSDYVVVYLRLITSGKLQEEADFYQNFIEGDLTIEAFRHLEVEPMYKESDHIHIIALCTALGAGVRVEYLDRGEGGSVKAHDFPEGSEPRIYLIYRPGHYDILYPN</sequence>
<dbReference type="InterPro" id="IPR042467">
    <property type="entry name" value="Peptidase_C65_otubain_sub2"/>
</dbReference>
<dbReference type="GO" id="GO:0061059">
    <property type="term" value="P:positive regulation of peptidoglycan recognition protein signaling pathway"/>
    <property type="evidence" value="ECO:0007669"/>
    <property type="project" value="EnsemblMetazoa"/>
</dbReference>
<keyword evidence="6 7" id="KW-0788">Thiol protease</keyword>
<dbReference type="Proteomes" id="UP000001292">
    <property type="component" value="Unassembled WGS sequence"/>
</dbReference>
<dbReference type="PANTHER" id="PTHR12931">
    <property type="entry name" value="UBIQUITIN THIOLESTERASE PROTEIN OTUB"/>
    <property type="match status" value="1"/>
</dbReference>
<feature type="site" description="Interacts with free ubiquitin" evidence="9">
    <location>
        <position position="233"/>
    </location>
</feature>
<evidence type="ECO:0000256" key="7">
    <source>
        <dbReference type="PIRNR" id="PIRNR013503"/>
    </source>
</evidence>
<dbReference type="InterPro" id="IPR003323">
    <property type="entry name" value="OTU_dom"/>
</dbReference>
<dbReference type="GO" id="GO:0006508">
    <property type="term" value="P:proteolysis"/>
    <property type="evidence" value="ECO:0007669"/>
    <property type="project" value="UniProtKB-KW"/>
</dbReference>
<evidence type="ECO:0000256" key="3">
    <source>
        <dbReference type="ARBA" id="ARBA00022670"/>
    </source>
</evidence>
<protein>
    <recommendedName>
        <fullName evidence="7">Ubiquitin thioesterase</fullName>
        <ecNumber evidence="7">3.4.19.12</ecNumber>
    </recommendedName>
</protein>
<feature type="site" description="Interacts with free ubiquitin" evidence="9">
    <location>
        <position position="257"/>
    </location>
</feature>
<dbReference type="PANTHER" id="PTHR12931:SF15">
    <property type="entry name" value="UBIQUITIN THIOESTERASE OTUBAIN-LIKE"/>
    <property type="match status" value="1"/>
</dbReference>
<name>B4HWK2_DROSE</name>
<organism evidence="12">
    <name type="scientific">Drosophila sechellia</name>
    <name type="common">Fruit fly</name>
    <dbReference type="NCBI Taxonomy" id="7238"/>
    <lineage>
        <taxon>Eukaryota</taxon>
        <taxon>Metazoa</taxon>
        <taxon>Ecdysozoa</taxon>
        <taxon>Arthropoda</taxon>
        <taxon>Hexapoda</taxon>
        <taxon>Insecta</taxon>
        <taxon>Pterygota</taxon>
        <taxon>Neoptera</taxon>
        <taxon>Endopterygota</taxon>
        <taxon>Diptera</taxon>
        <taxon>Brachycera</taxon>
        <taxon>Muscomorpha</taxon>
        <taxon>Ephydroidea</taxon>
        <taxon>Drosophilidae</taxon>
        <taxon>Drosophila</taxon>
        <taxon>Sophophora</taxon>
    </lineage>
</organism>
<keyword evidence="3 7" id="KW-0645">Protease</keyword>
<dbReference type="PhylomeDB" id="B4HWK2"/>
<evidence type="ECO:0000256" key="6">
    <source>
        <dbReference type="ARBA" id="ARBA00022807"/>
    </source>
</evidence>
<evidence type="ECO:0000256" key="2">
    <source>
        <dbReference type="ARBA" id="ARBA00006579"/>
    </source>
</evidence>
<comment type="similarity">
    <text evidence="2 7">Belongs to the peptidase C65 family.</text>
</comment>
<dbReference type="Gene3D" id="1.20.1300.20">
    <property type="entry name" value="Peptidase C65 Otubain, subdomain 2"/>
    <property type="match status" value="1"/>
</dbReference>
<dbReference type="GO" id="GO:0005634">
    <property type="term" value="C:nucleus"/>
    <property type="evidence" value="ECO:0007669"/>
    <property type="project" value="TreeGrafter"/>
</dbReference>
<dbReference type="MEROPS" id="C65.001"/>
<proteinExistence type="inferred from homology"/>
<evidence type="ECO:0000259" key="10">
    <source>
        <dbReference type="PROSITE" id="PS50802"/>
    </source>
</evidence>
<feature type="active site" description="Nucleophile" evidence="8">
    <location>
        <position position="81"/>
    </location>
</feature>
<gene>
    <name evidence="11" type="primary">Dsec\GM18126</name>
    <name evidence="11" type="ORF">Dsec_GM18126</name>
</gene>
<dbReference type="PROSITE" id="PS50802">
    <property type="entry name" value="OTU"/>
    <property type="match status" value="1"/>
</dbReference>
<dbReference type="FunFam" id="1.20.1300.20:FF:000001">
    <property type="entry name" value="Ubiquitin thioesterase OTUB1"/>
    <property type="match status" value="1"/>
</dbReference>
<evidence type="ECO:0000313" key="11">
    <source>
        <dbReference type="EMBL" id="EDW52397.1"/>
    </source>
</evidence>
<evidence type="ECO:0000256" key="9">
    <source>
        <dbReference type="PIRSR" id="PIRSR013503-2"/>
    </source>
</evidence>
<dbReference type="GO" id="GO:1990380">
    <property type="term" value="F:K48-linked deubiquitinase activity"/>
    <property type="evidence" value="ECO:0007669"/>
    <property type="project" value="EnsemblMetazoa"/>
</dbReference>
<dbReference type="GO" id="GO:0071108">
    <property type="term" value="P:protein K48-linked deubiquitination"/>
    <property type="evidence" value="ECO:0007669"/>
    <property type="project" value="TreeGrafter"/>
</dbReference>
<evidence type="ECO:0000256" key="1">
    <source>
        <dbReference type="ARBA" id="ARBA00000707"/>
    </source>
</evidence>
<dbReference type="Pfam" id="PF10275">
    <property type="entry name" value="Peptidase_C65"/>
    <property type="match status" value="1"/>
</dbReference>
<dbReference type="AlphaFoldDB" id="B4HWK2"/>
<keyword evidence="12" id="KW-1185">Reference proteome</keyword>
<dbReference type="InterPro" id="IPR016615">
    <property type="entry name" value="Otubain"/>
</dbReference>
<dbReference type="PIRSF" id="PIRSF013503">
    <property type="entry name" value="Ubiquitin_thioesterase_Otubain"/>
    <property type="match status" value="1"/>
</dbReference>
<dbReference type="Gene3D" id="3.30.200.60">
    <property type="entry name" value="Peptidase C65 Otubain, subdomain 1"/>
    <property type="match status" value="1"/>
</dbReference>
<dbReference type="SUPFAM" id="SSF54001">
    <property type="entry name" value="Cysteine proteinases"/>
    <property type="match status" value="1"/>
</dbReference>
<dbReference type="EMBL" id="CH480818">
    <property type="protein sequence ID" value="EDW52397.1"/>
    <property type="molecule type" value="Genomic_DNA"/>
</dbReference>
<feature type="active site" evidence="8">
    <location>
        <position position="261"/>
    </location>
</feature>
<evidence type="ECO:0000256" key="5">
    <source>
        <dbReference type="ARBA" id="ARBA00022801"/>
    </source>
</evidence>
<feature type="site" description="Interacts with free ubiquitin" evidence="9">
    <location>
        <position position="231"/>
    </location>
</feature>
<reference evidence="11 12" key="1">
    <citation type="journal article" date="2007" name="Nature">
        <title>Evolution of genes and genomes on the Drosophila phylogeny.</title>
        <authorList>
            <consortium name="Drosophila 12 Genomes Consortium"/>
            <person name="Clark A.G."/>
            <person name="Eisen M.B."/>
            <person name="Smith D.R."/>
            <person name="Bergman C.M."/>
            <person name="Oliver B."/>
            <person name="Markow T.A."/>
            <person name="Kaufman T.C."/>
            <person name="Kellis M."/>
            <person name="Gelbart W."/>
            <person name="Iyer V.N."/>
            <person name="Pollard D.A."/>
            <person name="Sackton T.B."/>
            <person name="Larracuente A.M."/>
            <person name="Singh N.D."/>
            <person name="Abad J.P."/>
            <person name="Abt D.N."/>
            <person name="Adryan B."/>
            <person name="Aguade M."/>
            <person name="Akashi H."/>
            <person name="Anderson W.W."/>
            <person name="Aquadro C.F."/>
            <person name="Ardell D.H."/>
            <person name="Arguello R."/>
            <person name="Artieri C.G."/>
            <person name="Barbash D.A."/>
            <person name="Barker D."/>
            <person name="Barsanti P."/>
            <person name="Batterham P."/>
            <person name="Batzoglou S."/>
            <person name="Begun D."/>
            <person name="Bhutkar A."/>
            <person name="Blanco E."/>
            <person name="Bosak S.A."/>
            <person name="Bradley R.K."/>
            <person name="Brand A.D."/>
            <person name="Brent M.R."/>
            <person name="Brooks A.N."/>
            <person name="Brown R.H."/>
            <person name="Butlin R.K."/>
            <person name="Caggese C."/>
            <person name="Calvi B.R."/>
            <person name="Bernardo de Carvalho A."/>
            <person name="Caspi A."/>
            <person name="Castrezana S."/>
            <person name="Celniker S.E."/>
            <person name="Chang J.L."/>
            <person name="Chapple C."/>
            <person name="Chatterji S."/>
            <person name="Chinwalla A."/>
            <person name="Civetta A."/>
            <person name="Clifton S.W."/>
            <person name="Comeron J.M."/>
            <person name="Costello J.C."/>
            <person name="Coyne J.A."/>
            <person name="Daub J."/>
            <person name="David R.G."/>
            <person name="Delcher A.L."/>
            <person name="Delehaunty K."/>
            <person name="Do C.B."/>
            <person name="Ebling H."/>
            <person name="Edwards K."/>
            <person name="Eickbush T."/>
            <person name="Evans J.D."/>
            <person name="Filipski A."/>
            <person name="Findeiss S."/>
            <person name="Freyhult E."/>
            <person name="Fulton L."/>
            <person name="Fulton R."/>
            <person name="Garcia A.C."/>
            <person name="Gardiner A."/>
            <person name="Garfield D.A."/>
            <person name="Garvin B.E."/>
            <person name="Gibson G."/>
            <person name="Gilbert D."/>
            <person name="Gnerre S."/>
            <person name="Godfrey J."/>
            <person name="Good R."/>
            <person name="Gotea V."/>
            <person name="Gravely B."/>
            <person name="Greenberg A.J."/>
            <person name="Griffiths-Jones S."/>
            <person name="Gross S."/>
            <person name="Guigo R."/>
            <person name="Gustafson E.A."/>
            <person name="Haerty W."/>
            <person name="Hahn M.W."/>
            <person name="Halligan D.L."/>
            <person name="Halpern A.L."/>
            <person name="Halter G.M."/>
            <person name="Han M.V."/>
            <person name="Heger A."/>
            <person name="Hillier L."/>
            <person name="Hinrichs A.S."/>
            <person name="Holmes I."/>
            <person name="Hoskins R.A."/>
            <person name="Hubisz M.J."/>
            <person name="Hultmark D."/>
            <person name="Huntley M.A."/>
            <person name="Jaffe D.B."/>
            <person name="Jagadeeshan S."/>
            <person name="Jeck W.R."/>
            <person name="Johnson J."/>
            <person name="Jones C.D."/>
            <person name="Jordan W.C."/>
            <person name="Karpen G.H."/>
            <person name="Kataoka E."/>
            <person name="Keightley P.D."/>
            <person name="Kheradpour P."/>
            <person name="Kirkness E.F."/>
            <person name="Koerich L.B."/>
            <person name="Kristiansen K."/>
            <person name="Kudrna D."/>
            <person name="Kulathinal R.J."/>
            <person name="Kumar S."/>
            <person name="Kwok R."/>
            <person name="Lander E."/>
            <person name="Langley C.H."/>
            <person name="Lapoint R."/>
            <person name="Lazzaro B.P."/>
            <person name="Lee S.J."/>
            <person name="Levesque L."/>
            <person name="Li R."/>
            <person name="Lin C.F."/>
            <person name="Lin M.F."/>
            <person name="Lindblad-Toh K."/>
            <person name="Llopart A."/>
            <person name="Long M."/>
            <person name="Low L."/>
            <person name="Lozovsky E."/>
            <person name="Lu J."/>
            <person name="Luo M."/>
            <person name="Machado C.A."/>
            <person name="Makalowski W."/>
            <person name="Marzo M."/>
            <person name="Matsuda M."/>
            <person name="Matzkin L."/>
            <person name="McAllister B."/>
            <person name="McBride C.S."/>
            <person name="McKernan B."/>
            <person name="McKernan K."/>
            <person name="Mendez-Lago M."/>
            <person name="Minx P."/>
            <person name="Mollenhauer M.U."/>
            <person name="Montooth K."/>
            <person name="Mount S.M."/>
            <person name="Mu X."/>
            <person name="Myers E."/>
            <person name="Negre B."/>
            <person name="Newfeld S."/>
            <person name="Nielsen R."/>
            <person name="Noor M.A."/>
            <person name="O'Grady P."/>
            <person name="Pachter L."/>
            <person name="Papaceit M."/>
            <person name="Parisi M.J."/>
            <person name="Parisi M."/>
            <person name="Parts L."/>
            <person name="Pedersen J.S."/>
            <person name="Pesole G."/>
            <person name="Phillippy A.M."/>
            <person name="Ponting C.P."/>
            <person name="Pop M."/>
            <person name="Porcelli D."/>
            <person name="Powell J.R."/>
            <person name="Prohaska S."/>
            <person name="Pruitt K."/>
            <person name="Puig M."/>
            <person name="Quesneville H."/>
            <person name="Ram K.R."/>
            <person name="Rand D."/>
            <person name="Rasmussen M.D."/>
            <person name="Reed L.K."/>
            <person name="Reenan R."/>
            <person name="Reily A."/>
            <person name="Remington K.A."/>
            <person name="Rieger T.T."/>
            <person name="Ritchie M.G."/>
            <person name="Robin C."/>
            <person name="Rogers Y.H."/>
            <person name="Rohde C."/>
            <person name="Rozas J."/>
            <person name="Rubenfield M.J."/>
            <person name="Ruiz A."/>
            <person name="Russo S."/>
            <person name="Salzberg S.L."/>
            <person name="Sanchez-Gracia A."/>
            <person name="Saranga D.J."/>
            <person name="Sato H."/>
            <person name="Schaeffer S.W."/>
            <person name="Schatz M.C."/>
            <person name="Schlenke T."/>
            <person name="Schwartz R."/>
            <person name="Segarra C."/>
            <person name="Singh R.S."/>
            <person name="Sirot L."/>
            <person name="Sirota M."/>
            <person name="Sisneros N.B."/>
            <person name="Smith C.D."/>
            <person name="Smith T.F."/>
            <person name="Spieth J."/>
            <person name="Stage D.E."/>
            <person name="Stark A."/>
            <person name="Stephan W."/>
            <person name="Strausberg R.L."/>
            <person name="Strempel S."/>
            <person name="Sturgill D."/>
            <person name="Sutton G."/>
            <person name="Sutton G.G."/>
            <person name="Tao W."/>
            <person name="Teichmann S."/>
            <person name="Tobari Y.N."/>
            <person name="Tomimura Y."/>
            <person name="Tsolas J.M."/>
            <person name="Valente V.L."/>
            <person name="Venter E."/>
            <person name="Venter J.C."/>
            <person name="Vicario S."/>
            <person name="Vieira F.G."/>
            <person name="Vilella A.J."/>
            <person name="Villasante A."/>
            <person name="Walenz B."/>
            <person name="Wang J."/>
            <person name="Wasserman M."/>
            <person name="Watts T."/>
            <person name="Wilson D."/>
            <person name="Wilson R.K."/>
            <person name="Wing R.A."/>
            <person name="Wolfner M.F."/>
            <person name="Wong A."/>
            <person name="Wong G.K."/>
            <person name="Wu C.I."/>
            <person name="Wu G."/>
            <person name="Yamamoto D."/>
            <person name="Yang H.P."/>
            <person name="Yang S.P."/>
            <person name="Yorke J.A."/>
            <person name="Yoshida K."/>
            <person name="Zdobnov E."/>
            <person name="Zhang P."/>
            <person name="Zhang Y."/>
            <person name="Zimin A.V."/>
            <person name="Baldwin J."/>
            <person name="Abdouelleil A."/>
            <person name="Abdulkadir J."/>
            <person name="Abebe A."/>
            <person name="Abera B."/>
            <person name="Abreu J."/>
            <person name="Acer S.C."/>
            <person name="Aftuck L."/>
            <person name="Alexander A."/>
            <person name="An P."/>
            <person name="Anderson E."/>
            <person name="Anderson S."/>
            <person name="Arachi H."/>
            <person name="Azer M."/>
            <person name="Bachantsang P."/>
            <person name="Barry A."/>
            <person name="Bayul T."/>
            <person name="Berlin A."/>
            <person name="Bessette D."/>
            <person name="Bloom T."/>
            <person name="Blye J."/>
            <person name="Boguslavskiy L."/>
            <person name="Bonnet C."/>
            <person name="Boukhgalter B."/>
            <person name="Bourzgui I."/>
            <person name="Brown A."/>
            <person name="Cahill P."/>
            <person name="Channer S."/>
            <person name="Cheshatsang Y."/>
            <person name="Chuda L."/>
            <person name="Citroen M."/>
            <person name="Collymore A."/>
            <person name="Cooke P."/>
            <person name="Costello M."/>
            <person name="D'Aco K."/>
            <person name="Daza R."/>
            <person name="De Haan G."/>
            <person name="DeGray S."/>
            <person name="DeMaso C."/>
            <person name="Dhargay N."/>
            <person name="Dooley K."/>
            <person name="Dooley E."/>
            <person name="Doricent M."/>
            <person name="Dorje P."/>
            <person name="Dorjee K."/>
            <person name="Dupes A."/>
            <person name="Elong R."/>
            <person name="Falk J."/>
            <person name="Farina A."/>
            <person name="Faro S."/>
            <person name="Ferguson D."/>
            <person name="Fisher S."/>
            <person name="Foley C.D."/>
            <person name="Franke A."/>
            <person name="Friedrich D."/>
            <person name="Gadbois L."/>
            <person name="Gearin G."/>
            <person name="Gearin C.R."/>
            <person name="Giannoukos G."/>
            <person name="Goode T."/>
            <person name="Graham J."/>
            <person name="Grandbois E."/>
            <person name="Grewal S."/>
            <person name="Gyaltsen K."/>
            <person name="Hafez N."/>
            <person name="Hagos B."/>
            <person name="Hall J."/>
            <person name="Henson C."/>
            <person name="Hollinger A."/>
            <person name="Honan T."/>
            <person name="Huard M.D."/>
            <person name="Hughes L."/>
            <person name="Hurhula B."/>
            <person name="Husby M.E."/>
            <person name="Kamat A."/>
            <person name="Kanga B."/>
            <person name="Kashin S."/>
            <person name="Khazanovich D."/>
            <person name="Kisner P."/>
            <person name="Lance K."/>
            <person name="Lara M."/>
            <person name="Lee W."/>
            <person name="Lennon N."/>
            <person name="Letendre F."/>
            <person name="LeVine R."/>
            <person name="Lipovsky A."/>
            <person name="Liu X."/>
            <person name="Liu J."/>
            <person name="Liu S."/>
            <person name="Lokyitsang T."/>
            <person name="Lokyitsang Y."/>
            <person name="Lubonja R."/>
            <person name="Lui A."/>
            <person name="MacDonald P."/>
            <person name="Magnisalis V."/>
            <person name="Maru K."/>
            <person name="Matthews C."/>
            <person name="McCusker W."/>
            <person name="McDonough S."/>
            <person name="Mehta T."/>
            <person name="Meldrim J."/>
            <person name="Meneus L."/>
            <person name="Mihai O."/>
            <person name="Mihalev A."/>
            <person name="Mihova T."/>
            <person name="Mittelman R."/>
            <person name="Mlenga V."/>
            <person name="Montmayeur A."/>
            <person name="Mulrain L."/>
            <person name="Navidi A."/>
            <person name="Naylor J."/>
            <person name="Negash T."/>
            <person name="Nguyen T."/>
            <person name="Nguyen N."/>
            <person name="Nicol R."/>
            <person name="Norbu C."/>
            <person name="Norbu N."/>
            <person name="Novod N."/>
            <person name="O'Neill B."/>
            <person name="Osman S."/>
            <person name="Markiewicz E."/>
            <person name="Oyono O.L."/>
            <person name="Patti C."/>
            <person name="Phunkhang P."/>
            <person name="Pierre F."/>
            <person name="Priest M."/>
            <person name="Raghuraman S."/>
            <person name="Rege F."/>
            <person name="Reyes R."/>
            <person name="Rise C."/>
            <person name="Rogov P."/>
            <person name="Ross K."/>
            <person name="Ryan E."/>
            <person name="Settipalli S."/>
            <person name="Shea T."/>
            <person name="Sherpa N."/>
            <person name="Shi L."/>
            <person name="Shih D."/>
            <person name="Sparrow T."/>
            <person name="Spaulding J."/>
            <person name="Stalker J."/>
            <person name="Stange-Thomann N."/>
            <person name="Stavropoulos S."/>
            <person name="Stone C."/>
            <person name="Strader C."/>
            <person name="Tesfaye S."/>
            <person name="Thomson T."/>
            <person name="Thoulutsang Y."/>
            <person name="Thoulutsang D."/>
            <person name="Topham K."/>
            <person name="Topping I."/>
            <person name="Tsamla T."/>
            <person name="Vassiliev H."/>
            <person name="Vo A."/>
            <person name="Wangchuk T."/>
            <person name="Wangdi T."/>
            <person name="Weiand M."/>
            <person name="Wilkinson J."/>
            <person name="Wilson A."/>
            <person name="Yadav S."/>
            <person name="Young G."/>
            <person name="Yu Q."/>
            <person name="Zembek L."/>
            <person name="Zhong D."/>
            <person name="Zimmer A."/>
            <person name="Zwirko Z."/>
            <person name="Jaffe D.B."/>
            <person name="Alvarez P."/>
            <person name="Brockman W."/>
            <person name="Butler J."/>
            <person name="Chin C."/>
            <person name="Gnerre S."/>
            <person name="Grabherr M."/>
            <person name="Kleber M."/>
            <person name="Mauceli E."/>
            <person name="MacCallum I."/>
        </authorList>
    </citation>
    <scope>NUCLEOTIDE SEQUENCE [LARGE SCALE GENOMIC DNA]</scope>
    <source>
        <strain evidence="12">Rob3c / Tucson 14021-0248.25</strain>
    </source>
</reference>
<dbReference type="GO" id="GO:0043130">
    <property type="term" value="F:ubiquitin binding"/>
    <property type="evidence" value="ECO:0007669"/>
    <property type="project" value="UniProtKB-UniRule"/>
</dbReference>
<evidence type="ECO:0000313" key="12">
    <source>
        <dbReference type="Proteomes" id="UP000001292"/>
    </source>
</evidence>
<dbReference type="OMA" id="ADHVQIT"/>
<dbReference type="InterPro" id="IPR042468">
    <property type="entry name" value="Peptidase_C65_otubain_sub1"/>
</dbReference>
<dbReference type="CDD" id="cd22763">
    <property type="entry name" value="OTUB1"/>
    <property type="match status" value="1"/>
</dbReference>
<evidence type="ECO:0000256" key="8">
    <source>
        <dbReference type="PIRSR" id="PIRSR013503-1"/>
    </source>
</evidence>
<keyword evidence="5 7" id="KW-0378">Hydrolase</keyword>
<comment type="catalytic activity">
    <reaction evidence="1 7">
        <text>Thiol-dependent hydrolysis of ester, thioester, amide, peptide and isopeptide bonds formed by the C-terminal Gly of ubiquitin (a 76-residue protein attached to proteins as an intracellular targeting signal).</text>
        <dbReference type="EC" id="3.4.19.12"/>
    </reaction>
</comment>
<feature type="domain" description="OTU" evidence="10">
    <location>
        <begin position="70"/>
        <end position="268"/>
    </location>
</feature>